<evidence type="ECO:0000313" key="1">
    <source>
        <dbReference type="EMBL" id="KAF5839140.1"/>
    </source>
</evidence>
<reference evidence="1" key="1">
    <citation type="submission" date="2017-08" db="EMBL/GenBank/DDBJ databases">
        <authorList>
            <person name="Polle J.E."/>
            <person name="Barry K."/>
            <person name="Cushman J."/>
            <person name="Schmutz J."/>
            <person name="Tran D."/>
            <person name="Hathwaick L.T."/>
            <person name="Yim W.C."/>
            <person name="Jenkins J."/>
            <person name="Mckie-Krisberg Z.M."/>
            <person name="Prochnik S."/>
            <person name="Lindquist E."/>
            <person name="Dockter R.B."/>
            <person name="Adam C."/>
            <person name="Molina H."/>
            <person name="Bunkerborg J."/>
            <person name="Jin E."/>
            <person name="Buchheim M."/>
            <person name="Magnuson J."/>
        </authorList>
    </citation>
    <scope>NUCLEOTIDE SEQUENCE</scope>
    <source>
        <strain evidence="1">CCAP 19/18</strain>
    </source>
</reference>
<protein>
    <recommendedName>
        <fullName evidence="3">Encoded protein</fullName>
    </recommendedName>
</protein>
<evidence type="ECO:0008006" key="3">
    <source>
        <dbReference type="Google" id="ProtNLM"/>
    </source>
</evidence>
<gene>
    <name evidence="1" type="ORF">DUNSADRAFT_1453</name>
</gene>
<accession>A0ABQ7GX06</accession>
<organism evidence="1 2">
    <name type="scientific">Dunaliella salina</name>
    <name type="common">Green alga</name>
    <name type="synonym">Protococcus salinus</name>
    <dbReference type="NCBI Taxonomy" id="3046"/>
    <lineage>
        <taxon>Eukaryota</taxon>
        <taxon>Viridiplantae</taxon>
        <taxon>Chlorophyta</taxon>
        <taxon>core chlorophytes</taxon>
        <taxon>Chlorophyceae</taxon>
        <taxon>CS clade</taxon>
        <taxon>Chlamydomonadales</taxon>
        <taxon>Dunaliellaceae</taxon>
        <taxon>Dunaliella</taxon>
    </lineage>
</organism>
<proteinExistence type="predicted"/>
<evidence type="ECO:0000313" key="2">
    <source>
        <dbReference type="Proteomes" id="UP000815325"/>
    </source>
</evidence>
<name>A0ABQ7GX06_DUNSA</name>
<keyword evidence="2" id="KW-1185">Reference proteome</keyword>
<dbReference type="Proteomes" id="UP000815325">
    <property type="component" value="Unassembled WGS sequence"/>
</dbReference>
<sequence>MERRVMCPLLSWIYREVSRAWVQGYDLGFGKLCGPTCRWAPASHGSLAVSLGIQGLQEGSHQSTRMTARHGLLTPRLAQGGHQGGQLCMPTCSGFV</sequence>
<dbReference type="EMBL" id="MU069553">
    <property type="protein sequence ID" value="KAF5839140.1"/>
    <property type="molecule type" value="Genomic_DNA"/>
</dbReference>
<comment type="caution">
    <text evidence="1">The sequence shown here is derived from an EMBL/GenBank/DDBJ whole genome shotgun (WGS) entry which is preliminary data.</text>
</comment>